<evidence type="ECO:0000313" key="5">
    <source>
        <dbReference type="Proteomes" id="UP000541444"/>
    </source>
</evidence>
<dbReference type="Pfam" id="PF05922">
    <property type="entry name" value="Inhibitor_I9"/>
    <property type="match status" value="1"/>
</dbReference>
<dbReference type="PANTHER" id="PTHR10795">
    <property type="entry name" value="PROPROTEIN CONVERTASE SUBTILISIN/KEXIN"/>
    <property type="match status" value="1"/>
</dbReference>
<organism evidence="4 5">
    <name type="scientific">Kingdonia uniflora</name>
    <dbReference type="NCBI Taxonomy" id="39325"/>
    <lineage>
        <taxon>Eukaryota</taxon>
        <taxon>Viridiplantae</taxon>
        <taxon>Streptophyta</taxon>
        <taxon>Embryophyta</taxon>
        <taxon>Tracheophyta</taxon>
        <taxon>Spermatophyta</taxon>
        <taxon>Magnoliopsida</taxon>
        <taxon>Ranunculales</taxon>
        <taxon>Circaeasteraceae</taxon>
        <taxon>Kingdonia</taxon>
    </lineage>
</organism>
<evidence type="ECO:0000259" key="3">
    <source>
        <dbReference type="Pfam" id="PF05922"/>
    </source>
</evidence>
<evidence type="ECO:0000256" key="1">
    <source>
        <dbReference type="ARBA" id="ARBA00011073"/>
    </source>
</evidence>
<feature type="domain" description="Inhibitor I9" evidence="3">
    <location>
        <begin position="2"/>
        <end position="33"/>
    </location>
</feature>
<dbReference type="EMBL" id="JACGCM010001166">
    <property type="protein sequence ID" value="KAF6160164.1"/>
    <property type="molecule type" value="Genomic_DNA"/>
</dbReference>
<gene>
    <name evidence="4" type="ORF">GIB67_016600</name>
</gene>
<keyword evidence="5" id="KW-1185">Reference proteome</keyword>
<dbReference type="Proteomes" id="UP000541444">
    <property type="component" value="Unassembled WGS sequence"/>
</dbReference>
<sequence>MLLYTYNHAMHGFSARLTPSQLSKLEKLPGYYTTYSESYRDLLTTHISNFLGLKHSSGLWPTASYGKDEITEMIDSGIWLESSILRDNGMKPVSDRWKGEYENGTVFSPSLCNHKLIGARSFSKGLQAGGHFGYATGTVRGVAPGARIAMYNRL</sequence>
<dbReference type="Gene3D" id="3.30.70.80">
    <property type="entry name" value="Peptidase S8 propeptide/proteinase inhibitor I9"/>
    <property type="match status" value="1"/>
</dbReference>
<keyword evidence="2" id="KW-0732">Signal</keyword>
<accession>A0A7J7MZC9</accession>
<name>A0A7J7MZC9_9MAGN</name>
<proteinExistence type="inferred from homology"/>
<protein>
    <recommendedName>
        <fullName evidence="3">Inhibitor I9 domain-containing protein</fullName>
    </recommendedName>
</protein>
<evidence type="ECO:0000313" key="4">
    <source>
        <dbReference type="EMBL" id="KAF6160164.1"/>
    </source>
</evidence>
<dbReference type="InterPro" id="IPR045051">
    <property type="entry name" value="SBT"/>
</dbReference>
<dbReference type="SUPFAM" id="SSF52743">
    <property type="entry name" value="Subtilisin-like"/>
    <property type="match status" value="1"/>
</dbReference>
<dbReference type="InterPro" id="IPR037045">
    <property type="entry name" value="S8pro/Inhibitor_I9_sf"/>
</dbReference>
<comment type="similarity">
    <text evidence="1">Belongs to the peptidase S8 family.</text>
</comment>
<dbReference type="GO" id="GO:0004252">
    <property type="term" value="F:serine-type endopeptidase activity"/>
    <property type="evidence" value="ECO:0007669"/>
    <property type="project" value="InterPro"/>
</dbReference>
<reference evidence="4 5" key="1">
    <citation type="journal article" date="2020" name="IScience">
        <title>Genome Sequencing of the Endangered Kingdonia uniflora (Circaeasteraceae, Ranunculales) Reveals Potential Mechanisms of Evolutionary Specialization.</title>
        <authorList>
            <person name="Sun Y."/>
            <person name="Deng T."/>
            <person name="Zhang A."/>
            <person name="Moore M.J."/>
            <person name="Landis J.B."/>
            <person name="Lin N."/>
            <person name="Zhang H."/>
            <person name="Zhang X."/>
            <person name="Huang J."/>
            <person name="Zhang X."/>
            <person name="Sun H."/>
            <person name="Wang H."/>
        </authorList>
    </citation>
    <scope>NUCLEOTIDE SEQUENCE [LARGE SCALE GENOMIC DNA]</scope>
    <source>
        <strain evidence="4">TB1705</strain>
        <tissue evidence="4">Leaf</tissue>
    </source>
</reference>
<dbReference type="InterPro" id="IPR036852">
    <property type="entry name" value="Peptidase_S8/S53_dom_sf"/>
</dbReference>
<dbReference type="GO" id="GO:0006508">
    <property type="term" value="P:proteolysis"/>
    <property type="evidence" value="ECO:0007669"/>
    <property type="project" value="InterPro"/>
</dbReference>
<comment type="caution">
    <text evidence="4">The sequence shown here is derived from an EMBL/GenBank/DDBJ whole genome shotgun (WGS) entry which is preliminary data.</text>
</comment>
<evidence type="ECO:0000256" key="2">
    <source>
        <dbReference type="ARBA" id="ARBA00022729"/>
    </source>
</evidence>
<dbReference type="AlphaFoldDB" id="A0A7J7MZC9"/>
<dbReference type="InterPro" id="IPR010259">
    <property type="entry name" value="S8pro/Inhibitor_I9"/>
</dbReference>
<dbReference type="Gene3D" id="3.40.50.200">
    <property type="entry name" value="Peptidase S8/S53 domain"/>
    <property type="match status" value="1"/>
</dbReference>
<dbReference type="OrthoDB" id="2014869at2759"/>